<feature type="binding site" description="axial binding residue" evidence="1">
    <location>
        <position position="32"/>
    </location>
    <ligand>
        <name>heme</name>
        <dbReference type="ChEBI" id="CHEBI:30413"/>
    </ligand>
    <ligandPart>
        <name>Fe</name>
        <dbReference type="ChEBI" id="CHEBI:18248"/>
    </ligandPart>
</feature>
<evidence type="ECO:0000313" key="3">
    <source>
        <dbReference type="Proteomes" id="UP000030060"/>
    </source>
</evidence>
<proteinExistence type="predicted"/>
<keyword evidence="1" id="KW-0349">Heme</keyword>
<dbReference type="InterPro" id="IPR036912">
    <property type="entry name" value="HasA_haem-bd_sf"/>
</dbReference>
<feature type="binding site" description="axial binding residue" evidence="1">
    <location>
        <position position="75"/>
    </location>
    <ligand>
        <name>heme</name>
        <dbReference type="ChEBI" id="CHEBI:30413"/>
    </ligand>
    <ligandPart>
        <name>Fe</name>
        <dbReference type="ChEBI" id="CHEBI:18248"/>
    </ligandPart>
</feature>
<evidence type="ECO:0000256" key="1">
    <source>
        <dbReference type="PIRSR" id="PIRSR019876-1"/>
    </source>
</evidence>
<reference evidence="2 3" key="1">
    <citation type="journal article" date="2013" name="Genome Announc.">
        <title>Draft Genome Sequence of Pseudomonas fluorescens LMG 5329, a White Line-Inducing Principle-Producing Bioindicator for the Mushroom Pathogen Pseudomonas tolaasii.</title>
        <authorList>
            <person name="Ghequire M.G."/>
            <person name="Rokni-Zadeh H."/>
            <person name="Zarrineh P."/>
            <person name="De Mot R."/>
        </authorList>
    </citation>
    <scope>NUCLEOTIDE SEQUENCE [LARGE SCALE GENOMIC DNA]</scope>
    <source>
        <strain evidence="2 3">LMG 5329</strain>
    </source>
</reference>
<dbReference type="GO" id="GO:0046872">
    <property type="term" value="F:metal ion binding"/>
    <property type="evidence" value="ECO:0007669"/>
    <property type="project" value="UniProtKB-KW"/>
</dbReference>
<protein>
    <submittedName>
        <fullName evidence="2">Heme acquisition protein HasAp</fullName>
    </submittedName>
</protein>
<gene>
    <name evidence="2" type="ORF">K814_0117785</name>
</gene>
<name>A0A0A1Z1N0_PSEFL</name>
<dbReference type="Proteomes" id="UP000030060">
    <property type="component" value="Unassembled WGS sequence"/>
</dbReference>
<keyword evidence="1" id="KW-0408">Iron</keyword>
<dbReference type="AlphaFoldDB" id="A0A0A1Z1N0"/>
<accession>A0A0A1Z1N0</accession>
<dbReference type="PIRSF" id="PIRSF019876">
    <property type="entry name" value="HasA"/>
    <property type="match status" value="1"/>
</dbReference>
<dbReference type="SUPFAM" id="SSF54621">
    <property type="entry name" value="Heme-binding protein A (HasA)"/>
    <property type="match status" value="1"/>
</dbReference>
<comment type="caution">
    <text evidence="2">The sequence shown here is derived from an EMBL/GenBank/DDBJ whole genome shotgun (WGS) entry which is preliminary data.</text>
</comment>
<keyword evidence="1" id="KW-0479">Metal-binding</keyword>
<dbReference type="InterPro" id="IPR010495">
    <property type="entry name" value="HasA_haem-bd"/>
</dbReference>
<organism evidence="2 3">
    <name type="scientific">Pseudomonas fluorescens LMG 5329</name>
    <dbReference type="NCBI Taxonomy" id="1324332"/>
    <lineage>
        <taxon>Bacteria</taxon>
        <taxon>Pseudomonadati</taxon>
        <taxon>Pseudomonadota</taxon>
        <taxon>Gammaproteobacteria</taxon>
        <taxon>Pseudomonadales</taxon>
        <taxon>Pseudomonadaceae</taxon>
        <taxon>Pseudomonas</taxon>
    </lineage>
</organism>
<dbReference type="Pfam" id="PF06438">
    <property type="entry name" value="HasA"/>
    <property type="match status" value="1"/>
</dbReference>
<dbReference type="EMBL" id="ASGY01000127">
    <property type="protein sequence ID" value="KGE66637.1"/>
    <property type="molecule type" value="Genomic_DNA"/>
</dbReference>
<dbReference type="Gene3D" id="3.30.1500.10">
    <property type="entry name" value="Haem-binding HasA"/>
    <property type="match status" value="1"/>
</dbReference>
<dbReference type="OrthoDB" id="6298835at2"/>
<sequence>MSISISYSTTYATNTVAEYLSDWSAYFGDLNHREGSVKEGSNTGGFNPGPFDGTQYGVSSTESNAAVVANGDLHYTLFNPPSHTLWGSIDSLNLGTILTGGGAGGSYSLAEQEVSFANLGLSSLQSEGRDGQVHKIVYGLMSGDSSALASAIDSLLKDIDPSLSINSTFDQLAAAGVAHVDSASVAASDIALVGVQDVPQDFALAA</sequence>
<dbReference type="RefSeq" id="WP_038847583.1">
    <property type="nucleotide sequence ID" value="NZ_ASGY01000127.1"/>
</dbReference>
<evidence type="ECO:0000313" key="2">
    <source>
        <dbReference type="EMBL" id="KGE66637.1"/>
    </source>
</evidence>